<dbReference type="EMBL" id="JBDFQZ010000010">
    <property type="protein sequence ID" value="KAK9682012.1"/>
    <property type="molecule type" value="Genomic_DNA"/>
</dbReference>
<sequence length="169" mass="18551">MACVEKVGSGLVRVFTPSSTRTHSLLAHFTLPHNKTQTTPSLLPRHHRSQTQTLRSLSHANLNHTTIIDHNHIITAVPALSVLVAAFLLRLHSPVLFLPSLPDLIAGVVLQCHLRQHRYCVFILSDVVLAGTVLIPHCSFLFRLLPEISEISGSSPRVSGLESSRSIVL</sequence>
<dbReference type="Proteomes" id="UP001443914">
    <property type="component" value="Unassembled WGS sequence"/>
</dbReference>
<evidence type="ECO:0000313" key="1">
    <source>
        <dbReference type="EMBL" id="KAK9682012.1"/>
    </source>
</evidence>
<keyword evidence="2" id="KW-1185">Reference proteome</keyword>
<proteinExistence type="predicted"/>
<organism evidence="1 2">
    <name type="scientific">Saponaria officinalis</name>
    <name type="common">Common soapwort</name>
    <name type="synonym">Lychnis saponaria</name>
    <dbReference type="NCBI Taxonomy" id="3572"/>
    <lineage>
        <taxon>Eukaryota</taxon>
        <taxon>Viridiplantae</taxon>
        <taxon>Streptophyta</taxon>
        <taxon>Embryophyta</taxon>
        <taxon>Tracheophyta</taxon>
        <taxon>Spermatophyta</taxon>
        <taxon>Magnoliopsida</taxon>
        <taxon>eudicotyledons</taxon>
        <taxon>Gunneridae</taxon>
        <taxon>Pentapetalae</taxon>
        <taxon>Caryophyllales</taxon>
        <taxon>Caryophyllaceae</taxon>
        <taxon>Caryophylleae</taxon>
        <taxon>Saponaria</taxon>
    </lineage>
</organism>
<gene>
    <name evidence="1" type="ORF">RND81_10G044000</name>
</gene>
<name>A0AAW1HYB8_SAPOF</name>
<reference evidence="1" key="1">
    <citation type="submission" date="2024-03" db="EMBL/GenBank/DDBJ databases">
        <title>WGS assembly of Saponaria officinalis var. Norfolk2.</title>
        <authorList>
            <person name="Jenkins J."/>
            <person name="Shu S."/>
            <person name="Grimwood J."/>
            <person name="Barry K."/>
            <person name="Goodstein D."/>
            <person name="Schmutz J."/>
            <person name="Leebens-Mack J."/>
            <person name="Osbourn A."/>
        </authorList>
    </citation>
    <scope>NUCLEOTIDE SEQUENCE [LARGE SCALE GENOMIC DNA]</scope>
    <source>
        <strain evidence="1">JIC</strain>
    </source>
</reference>
<evidence type="ECO:0000313" key="2">
    <source>
        <dbReference type="Proteomes" id="UP001443914"/>
    </source>
</evidence>
<accession>A0AAW1HYB8</accession>
<protein>
    <submittedName>
        <fullName evidence="1">Uncharacterized protein</fullName>
    </submittedName>
</protein>
<comment type="caution">
    <text evidence="1">The sequence shown here is derived from an EMBL/GenBank/DDBJ whole genome shotgun (WGS) entry which is preliminary data.</text>
</comment>
<dbReference type="AlphaFoldDB" id="A0AAW1HYB8"/>